<reference evidence="1 3" key="1">
    <citation type="journal article" date="2013" name="Curr. Biol.">
        <title>Shared signatures of parasitism and phylogenomics unite Cryptomycota and microsporidia.</title>
        <authorList>
            <person name="James T.Y."/>
            <person name="Pelin A."/>
            <person name="Bonen L."/>
            <person name="Ahrendt S."/>
            <person name="Sain D."/>
            <person name="Corradi N."/>
            <person name="Stajich J.E."/>
        </authorList>
    </citation>
    <scope>NUCLEOTIDE SEQUENCE [LARGE SCALE GENOMIC DNA]</scope>
    <source>
        <strain evidence="1 3">CSF55</strain>
        <strain evidence="1 3">CSF55</strain>
    </source>
</reference>
<dbReference type="Proteomes" id="UP000281549">
    <property type="component" value="Unassembled WGS sequence"/>
</dbReference>
<evidence type="ECO:0000313" key="4">
    <source>
        <dbReference type="Proteomes" id="UP000281549"/>
    </source>
</evidence>
<sequence>MNSLSLPRKKVDRLRKKTALRIKNEIRKKSPETLDDEDIQRLASELNESFEKVKKFVKRHKPEKEKVNYDTNKDFIIPQIAEENNDFPQNTSSEVRNISLSDLLYNNKSNSLEEDQTSSVSDEDDLVSINDEDLEKFLLNEYLFHQD</sequence>
<protein>
    <submittedName>
        <fullName evidence="1">Uncharacterized protein</fullName>
    </submittedName>
</protein>
<name>A0A075B0M2_ROZAC</name>
<proteinExistence type="predicted"/>
<reference evidence="4" key="2">
    <citation type="journal article" date="2018" name="Nat. Microbiol.">
        <title>Leveraging single-cell genomics to expand the fungal tree of life.</title>
        <authorList>
            <person name="Ahrendt S.R."/>
            <person name="Quandt C.A."/>
            <person name="Ciobanu D."/>
            <person name="Clum A."/>
            <person name="Salamov A."/>
            <person name="Andreopoulos B."/>
            <person name="Cheng J.F."/>
            <person name="Woyke T."/>
            <person name="Pelin A."/>
            <person name="Henrissat B."/>
            <person name="Reynolds N.K."/>
            <person name="Benny G.L."/>
            <person name="Smith M.E."/>
            <person name="James T.Y."/>
            <person name="Grigoriev I.V."/>
        </authorList>
    </citation>
    <scope>NUCLEOTIDE SEQUENCE [LARGE SCALE GENOMIC DNA]</scope>
    <source>
        <strain evidence="4">CSF55</strain>
    </source>
</reference>
<gene>
    <name evidence="1" type="ORF">O9G_002087</name>
    <name evidence="2" type="ORF">ROZALSC1DRAFT_31150</name>
</gene>
<organism evidence="1 3">
    <name type="scientific">Rozella allomycis (strain CSF55)</name>
    <dbReference type="NCBI Taxonomy" id="988480"/>
    <lineage>
        <taxon>Eukaryota</taxon>
        <taxon>Fungi</taxon>
        <taxon>Fungi incertae sedis</taxon>
        <taxon>Cryptomycota</taxon>
        <taxon>Cryptomycota incertae sedis</taxon>
        <taxon>Rozella</taxon>
    </lineage>
</organism>
<accession>A0A075B0M2</accession>
<dbReference type="AlphaFoldDB" id="A0A075B0M2"/>
<evidence type="ECO:0000313" key="2">
    <source>
        <dbReference type="EMBL" id="RKP17007.1"/>
    </source>
</evidence>
<evidence type="ECO:0000313" key="3">
    <source>
        <dbReference type="Proteomes" id="UP000030755"/>
    </source>
</evidence>
<dbReference type="Proteomes" id="UP000030755">
    <property type="component" value="Unassembled WGS sequence"/>
</dbReference>
<dbReference type="EMBL" id="KE560949">
    <property type="protein sequence ID" value="EPZ34514.1"/>
    <property type="molecule type" value="Genomic_DNA"/>
</dbReference>
<evidence type="ECO:0000313" key="1">
    <source>
        <dbReference type="EMBL" id="EPZ34514.1"/>
    </source>
</evidence>
<keyword evidence="3" id="KW-1185">Reference proteome</keyword>
<dbReference type="EMBL" id="ML006083">
    <property type="protein sequence ID" value="RKP17007.1"/>
    <property type="molecule type" value="Genomic_DNA"/>
</dbReference>
<reference evidence="2" key="3">
    <citation type="submission" date="2018-08" db="EMBL/GenBank/DDBJ databases">
        <title>Leveraging single-cell genomics to expand the Fungal Tree of Life.</title>
        <authorList>
            <consortium name="DOE Joint Genome Institute"/>
            <person name="Ahrendt S.R."/>
            <person name="Quandt C.A."/>
            <person name="Ciobanu D."/>
            <person name="Clum A."/>
            <person name="Salamov A."/>
            <person name="Andreopoulos B."/>
            <person name="Cheng J.-F."/>
            <person name="Woyke T."/>
            <person name="Pelin A."/>
            <person name="Henrissat B."/>
            <person name="Reynolds N."/>
            <person name="Benny G.L."/>
            <person name="Smith M.E."/>
            <person name="James T.Y."/>
            <person name="Grigoriev I.V."/>
        </authorList>
    </citation>
    <scope>NUCLEOTIDE SEQUENCE</scope>
    <source>
        <strain evidence="2">CSF55</strain>
    </source>
</reference>
<dbReference type="HOGENOM" id="CLU_1769178_0_0_1"/>